<accession>A0ACC0HWS9</accession>
<gene>
    <name evidence="1" type="ORF">LOK49_LG04G00524</name>
</gene>
<evidence type="ECO:0000313" key="2">
    <source>
        <dbReference type="Proteomes" id="UP001060215"/>
    </source>
</evidence>
<organism evidence="1 2">
    <name type="scientific">Camellia lanceoleosa</name>
    <dbReference type="NCBI Taxonomy" id="1840588"/>
    <lineage>
        <taxon>Eukaryota</taxon>
        <taxon>Viridiplantae</taxon>
        <taxon>Streptophyta</taxon>
        <taxon>Embryophyta</taxon>
        <taxon>Tracheophyta</taxon>
        <taxon>Spermatophyta</taxon>
        <taxon>Magnoliopsida</taxon>
        <taxon>eudicotyledons</taxon>
        <taxon>Gunneridae</taxon>
        <taxon>Pentapetalae</taxon>
        <taxon>asterids</taxon>
        <taxon>Ericales</taxon>
        <taxon>Theaceae</taxon>
        <taxon>Camellia</taxon>
    </lineage>
</organism>
<protein>
    <submittedName>
        <fullName evidence="1">Uncharacterized protein</fullName>
    </submittedName>
</protein>
<evidence type="ECO:0000313" key="1">
    <source>
        <dbReference type="EMBL" id="KAI8017509.1"/>
    </source>
</evidence>
<proteinExistence type="predicted"/>
<dbReference type="Proteomes" id="UP001060215">
    <property type="component" value="Chromosome 2"/>
</dbReference>
<reference evidence="1 2" key="1">
    <citation type="journal article" date="2022" name="Plant J.">
        <title>Chromosome-level genome of Camellia lanceoleosa provides a valuable resource for understanding genome evolution and self-incompatibility.</title>
        <authorList>
            <person name="Gong W."/>
            <person name="Xiao S."/>
            <person name="Wang L."/>
            <person name="Liao Z."/>
            <person name="Chang Y."/>
            <person name="Mo W."/>
            <person name="Hu G."/>
            <person name="Li W."/>
            <person name="Zhao G."/>
            <person name="Zhu H."/>
            <person name="Hu X."/>
            <person name="Ji K."/>
            <person name="Xiang X."/>
            <person name="Song Q."/>
            <person name="Yuan D."/>
            <person name="Jin S."/>
            <person name="Zhang L."/>
        </authorList>
    </citation>
    <scope>NUCLEOTIDE SEQUENCE [LARGE SCALE GENOMIC DNA]</scope>
    <source>
        <strain evidence="1">SQ_2022a</strain>
    </source>
</reference>
<name>A0ACC0HWS9_9ERIC</name>
<comment type="caution">
    <text evidence="1">The sequence shown here is derived from an EMBL/GenBank/DDBJ whole genome shotgun (WGS) entry which is preliminary data.</text>
</comment>
<keyword evidence="2" id="KW-1185">Reference proteome</keyword>
<dbReference type="EMBL" id="CM045759">
    <property type="protein sequence ID" value="KAI8017509.1"/>
    <property type="molecule type" value="Genomic_DNA"/>
</dbReference>
<sequence length="96" mass="10993">MLTCSKEVLGLTSAKRRTNDVNKWQATTLAGSARANTPVIQPSAQRQKWRTKYPAKEEKRSPPLLHRKPQYRPQQKSLLATLISSQRSFYVFLPNP</sequence>